<dbReference type="RefSeq" id="WP_141312259.1">
    <property type="nucleotide sequence ID" value="NZ_BJND01000042.1"/>
</dbReference>
<reference evidence="1 2" key="1">
    <citation type="submission" date="2019-06" db="EMBL/GenBank/DDBJ databases">
        <title>Whole genome shotgun sequence of Streptomyces spinoverrucosus NBRC 14228.</title>
        <authorList>
            <person name="Hosoyama A."/>
            <person name="Uohara A."/>
            <person name="Ohji S."/>
            <person name="Ichikawa N."/>
        </authorList>
    </citation>
    <scope>NUCLEOTIDE SEQUENCE [LARGE SCALE GENOMIC DNA]</scope>
    <source>
        <strain evidence="1 2">NBRC 14228</strain>
    </source>
</reference>
<sequence length="207" mass="23893">MTKLDITKTNRAIENLLETTENPRHRFMLQAYYRHRYLEIAGRYEEIFAPEMMVENPVYHFHALGLNVRLEGQDAIKNLYREWSETGECVMYADDEEVAVSDHMIASKLTGYQFKPGKVLAAVGIDVDDENAMYIYKASEEMVWPYDDRCRLVGEDVWEVDPDKAEIIKLDPADVITASDARTMLEPLIKPLPPYDEAAMRPRATAR</sequence>
<keyword evidence="2" id="KW-1185">Reference proteome</keyword>
<protein>
    <submittedName>
        <fullName evidence="1">Uncharacterized protein</fullName>
    </submittedName>
</protein>
<evidence type="ECO:0000313" key="1">
    <source>
        <dbReference type="EMBL" id="GEC07714.1"/>
    </source>
</evidence>
<evidence type="ECO:0000313" key="2">
    <source>
        <dbReference type="Proteomes" id="UP000317881"/>
    </source>
</evidence>
<proteinExistence type="predicted"/>
<dbReference type="Proteomes" id="UP000317881">
    <property type="component" value="Unassembled WGS sequence"/>
</dbReference>
<dbReference type="AlphaFoldDB" id="A0A4Y3VLD1"/>
<dbReference type="EMBL" id="BJND01000042">
    <property type="protein sequence ID" value="GEC07714.1"/>
    <property type="molecule type" value="Genomic_DNA"/>
</dbReference>
<gene>
    <name evidence="1" type="ORF">SSP24_53690</name>
</gene>
<comment type="caution">
    <text evidence="1">The sequence shown here is derived from an EMBL/GenBank/DDBJ whole genome shotgun (WGS) entry which is preliminary data.</text>
</comment>
<accession>A0A4Y3VLD1</accession>
<dbReference type="OrthoDB" id="2375018at2"/>
<organism evidence="1 2">
    <name type="scientific">Streptomyces spinoverrucosus</name>
    <dbReference type="NCBI Taxonomy" id="284043"/>
    <lineage>
        <taxon>Bacteria</taxon>
        <taxon>Bacillati</taxon>
        <taxon>Actinomycetota</taxon>
        <taxon>Actinomycetes</taxon>
        <taxon>Kitasatosporales</taxon>
        <taxon>Streptomycetaceae</taxon>
        <taxon>Streptomyces</taxon>
    </lineage>
</organism>
<name>A0A4Y3VLD1_9ACTN</name>